<keyword evidence="2" id="KW-1185">Reference proteome</keyword>
<dbReference type="Proteomes" id="UP001057402">
    <property type="component" value="Chromosome 5"/>
</dbReference>
<dbReference type="EMBL" id="CM042884">
    <property type="protein sequence ID" value="KAI4369040.1"/>
    <property type="molecule type" value="Genomic_DNA"/>
</dbReference>
<proteinExistence type="predicted"/>
<accession>A0ACB9QR06</accession>
<sequence>MRDPSEGGSGKGSYTSRCKTSFPMLCLVAFIILLLVAAAEGNHDGDGGSPRHRSRRPSSPRKVSGPFHAPKRAPLPRGQSKADGDGDPKLLYEDDMRIIHTGPNPLHN</sequence>
<name>A0ACB9QR06_9MYRT</name>
<comment type="caution">
    <text evidence="1">The sequence shown here is derived from an EMBL/GenBank/DDBJ whole genome shotgun (WGS) entry which is preliminary data.</text>
</comment>
<reference evidence="2" key="1">
    <citation type="journal article" date="2023" name="Front. Plant Sci.">
        <title>Chromosomal-level genome assembly of Melastoma candidum provides insights into trichome evolution.</title>
        <authorList>
            <person name="Zhong Y."/>
            <person name="Wu W."/>
            <person name="Sun C."/>
            <person name="Zou P."/>
            <person name="Liu Y."/>
            <person name="Dai S."/>
            <person name="Zhou R."/>
        </authorList>
    </citation>
    <scope>NUCLEOTIDE SEQUENCE [LARGE SCALE GENOMIC DNA]</scope>
</reference>
<evidence type="ECO:0000313" key="1">
    <source>
        <dbReference type="EMBL" id="KAI4369040.1"/>
    </source>
</evidence>
<evidence type="ECO:0000313" key="2">
    <source>
        <dbReference type="Proteomes" id="UP001057402"/>
    </source>
</evidence>
<gene>
    <name evidence="1" type="ORF">MLD38_017532</name>
</gene>
<protein>
    <submittedName>
        <fullName evidence="1">Uncharacterized protein</fullName>
    </submittedName>
</protein>
<organism evidence="1 2">
    <name type="scientific">Melastoma candidum</name>
    <dbReference type="NCBI Taxonomy" id="119954"/>
    <lineage>
        <taxon>Eukaryota</taxon>
        <taxon>Viridiplantae</taxon>
        <taxon>Streptophyta</taxon>
        <taxon>Embryophyta</taxon>
        <taxon>Tracheophyta</taxon>
        <taxon>Spermatophyta</taxon>
        <taxon>Magnoliopsida</taxon>
        <taxon>eudicotyledons</taxon>
        <taxon>Gunneridae</taxon>
        <taxon>Pentapetalae</taxon>
        <taxon>rosids</taxon>
        <taxon>malvids</taxon>
        <taxon>Myrtales</taxon>
        <taxon>Melastomataceae</taxon>
        <taxon>Melastomatoideae</taxon>
        <taxon>Melastomateae</taxon>
        <taxon>Melastoma</taxon>
    </lineage>
</organism>